<evidence type="ECO:0000313" key="2">
    <source>
        <dbReference type="EMBL" id="KAG2598960.1"/>
    </source>
</evidence>
<dbReference type="EMBL" id="CM029045">
    <property type="protein sequence ID" value="KAG2598960.1"/>
    <property type="molecule type" value="Genomic_DNA"/>
</dbReference>
<evidence type="ECO:0000256" key="1">
    <source>
        <dbReference type="SAM" id="MobiDB-lite"/>
    </source>
</evidence>
<proteinExistence type="predicted"/>
<gene>
    <name evidence="2" type="ORF">PVAP13_5KG390514</name>
</gene>
<protein>
    <submittedName>
        <fullName evidence="2">Uncharacterized protein</fullName>
    </submittedName>
</protein>
<keyword evidence="3" id="KW-1185">Reference proteome</keyword>
<name>A0A8T0SKD6_PANVG</name>
<comment type="caution">
    <text evidence="2">The sequence shown here is derived from an EMBL/GenBank/DDBJ whole genome shotgun (WGS) entry which is preliminary data.</text>
</comment>
<feature type="compositionally biased region" description="Basic and acidic residues" evidence="1">
    <location>
        <begin position="1"/>
        <end position="18"/>
    </location>
</feature>
<evidence type="ECO:0000313" key="3">
    <source>
        <dbReference type="Proteomes" id="UP000823388"/>
    </source>
</evidence>
<dbReference type="Proteomes" id="UP000823388">
    <property type="component" value="Chromosome 5K"/>
</dbReference>
<accession>A0A8T0SKD6</accession>
<feature type="region of interest" description="Disordered" evidence="1">
    <location>
        <begin position="188"/>
        <end position="213"/>
    </location>
</feature>
<dbReference type="AlphaFoldDB" id="A0A8T0SKD6"/>
<sequence>MPGRPKKESKREPNEKPKAARVSRVGTVIRCRKCKQVGHNRSTCDKRNGQTNTSAKETGAPSVNAHSSSAPANFSSNANPEPSLVFSTTQQSTISAASKKRKATDGNGSTTVIRSLAKARVQTTSSGKADMTLHANVPMSQASCSVTINVASGKAQAEVRAQEPTRKKLQVRRSAAAPKLLLKGYRCSKKSTAPPSSSTCTSSAASTPEAPPCTGWERMIPPPFFLPDPSSCWSSTSLPCRSVPTYSTPTPHSVPTSSLTLAPPLHAAVLHSGCEVSASSLTLAPPLYSRTQPPVDR</sequence>
<organism evidence="2 3">
    <name type="scientific">Panicum virgatum</name>
    <name type="common">Blackwell switchgrass</name>
    <dbReference type="NCBI Taxonomy" id="38727"/>
    <lineage>
        <taxon>Eukaryota</taxon>
        <taxon>Viridiplantae</taxon>
        <taxon>Streptophyta</taxon>
        <taxon>Embryophyta</taxon>
        <taxon>Tracheophyta</taxon>
        <taxon>Spermatophyta</taxon>
        <taxon>Magnoliopsida</taxon>
        <taxon>Liliopsida</taxon>
        <taxon>Poales</taxon>
        <taxon>Poaceae</taxon>
        <taxon>PACMAD clade</taxon>
        <taxon>Panicoideae</taxon>
        <taxon>Panicodae</taxon>
        <taxon>Paniceae</taxon>
        <taxon>Panicinae</taxon>
        <taxon>Panicum</taxon>
        <taxon>Panicum sect. Hiantes</taxon>
    </lineage>
</organism>
<feature type="compositionally biased region" description="Low complexity" evidence="1">
    <location>
        <begin position="64"/>
        <end position="82"/>
    </location>
</feature>
<reference evidence="2" key="1">
    <citation type="submission" date="2020-05" db="EMBL/GenBank/DDBJ databases">
        <title>WGS assembly of Panicum virgatum.</title>
        <authorList>
            <person name="Lovell J.T."/>
            <person name="Jenkins J."/>
            <person name="Shu S."/>
            <person name="Juenger T.E."/>
            <person name="Schmutz J."/>
        </authorList>
    </citation>
    <scope>NUCLEOTIDE SEQUENCE</scope>
    <source>
        <strain evidence="2">AP13</strain>
    </source>
</reference>
<feature type="compositionally biased region" description="Low complexity" evidence="1">
    <location>
        <begin position="190"/>
        <end position="213"/>
    </location>
</feature>
<feature type="region of interest" description="Disordered" evidence="1">
    <location>
        <begin position="1"/>
        <end position="82"/>
    </location>
</feature>